<dbReference type="InterPro" id="IPR046358">
    <property type="entry name" value="Flagellin_C"/>
</dbReference>
<keyword evidence="1" id="KW-0975">Bacterial flagellum</keyword>
<dbReference type="InterPro" id="IPR001029">
    <property type="entry name" value="Flagellin_N"/>
</dbReference>
<feature type="domain" description="Flagellin N-terminal" evidence="2">
    <location>
        <begin position="3"/>
        <end position="139"/>
    </location>
</feature>
<name>A0A3B0Z363_9ZZZZ</name>
<accession>A0A3B0Z363</accession>
<dbReference type="Pfam" id="PF00669">
    <property type="entry name" value="Flagellin_N"/>
    <property type="match status" value="1"/>
</dbReference>
<dbReference type="GO" id="GO:0009424">
    <property type="term" value="C:bacterial-type flagellum hook"/>
    <property type="evidence" value="ECO:0007669"/>
    <property type="project" value="InterPro"/>
</dbReference>
<reference evidence="4" key="1">
    <citation type="submission" date="2018-06" db="EMBL/GenBank/DDBJ databases">
        <authorList>
            <person name="Zhirakovskaya E."/>
        </authorList>
    </citation>
    <scope>NUCLEOTIDE SEQUENCE</scope>
</reference>
<proteinExistence type="predicted"/>
<dbReference type="Gene3D" id="1.20.1330.10">
    <property type="entry name" value="f41 fragment of flagellin, N-terminal domain"/>
    <property type="match status" value="2"/>
</dbReference>
<sequence length="521" mass="55114">MRISTSQMNQQGTNSILAAQAKLAKTQLQLSTGKRMVTPADDPRGASQVLALNQSLAVTDQYQRNSDVAKTRLGQEENALIGIQNILQRVREQALQANNASQSNSTRGSIALDISQALSQLVALANSKDSSNNYMFAGFQEQTQPFTSNPDGSFTYNGDDGQRFVQIGATRQIATSDSGSDLFQSIRNGNATFSVAENTANTGSGVVDPGSVINPANYDGDAYNIQFAVNSGANAALAFTDNGTNDNLGYTLTINGIAVYTASESTPPVNTIPGLAAEINLDSGTTGVQAYVDGGVLYLSNTVPGAGTITLTESISGATAGDDDRIVGYFGSVLNSDSGPTSSVITYDDADVDSYVVLDSQNNIEVAGVYQEEAAIAFNGITTSVKGTPDLGDRFNVTPSVNQDMFTTLRNIAITLENVDGSNEAGRAAINNALVRGLTDLDRAMGKVEDVRSRVGARINAIDTQSELNADFKLTVQATKSRIEDLDFVTAVTQFKIQQTALEAAQQTYIQLQGLSLFDFL</sequence>
<dbReference type="NCBIfam" id="TIGR02550">
    <property type="entry name" value="flagell_flgL"/>
    <property type="match status" value="1"/>
</dbReference>
<dbReference type="SUPFAM" id="SSF64518">
    <property type="entry name" value="Phase 1 flagellin"/>
    <property type="match status" value="1"/>
</dbReference>
<dbReference type="InterPro" id="IPR001492">
    <property type="entry name" value="Flagellin"/>
</dbReference>
<organism evidence="4">
    <name type="scientific">hydrothermal vent metagenome</name>
    <dbReference type="NCBI Taxonomy" id="652676"/>
    <lineage>
        <taxon>unclassified sequences</taxon>
        <taxon>metagenomes</taxon>
        <taxon>ecological metagenomes</taxon>
    </lineage>
</organism>
<evidence type="ECO:0000259" key="2">
    <source>
        <dbReference type="Pfam" id="PF00669"/>
    </source>
</evidence>
<evidence type="ECO:0000259" key="3">
    <source>
        <dbReference type="Pfam" id="PF00700"/>
    </source>
</evidence>
<gene>
    <name evidence="4" type="ORF">MNBD_GAMMA16-2212</name>
</gene>
<keyword evidence="4" id="KW-0969">Cilium</keyword>
<dbReference type="GO" id="GO:0005198">
    <property type="term" value="F:structural molecule activity"/>
    <property type="evidence" value="ECO:0007669"/>
    <property type="project" value="InterPro"/>
</dbReference>
<dbReference type="EMBL" id="UOFO01000087">
    <property type="protein sequence ID" value="VAW86111.1"/>
    <property type="molecule type" value="Genomic_DNA"/>
</dbReference>
<dbReference type="PANTHER" id="PTHR42792:SF1">
    <property type="entry name" value="FLAGELLAR HOOK-ASSOCIATED PROTEIN 3"/>
    <property type="match status" value="1"/>
</dbReference>
<dbReference type="AlphaFoldDB" id="A0A3B0Z363"/>
<keyword evidence="4" id="KW-0966">Cell projection</keyword>
<protein>
    <submittedName>
        <fullName evidence="4">Flagellar hook-associated protein FlgL</fullName>
    </submittedName>
</protein>
<feature type="domain" description="Flagellin C-terminal" evidence="3">
    <location>
        <begin position="440"/>
        <end position="521"/>
    </location>
</feature>
<dbReference type="GO" id="GO:0071973">
    <property type="term" value="P:bacterial-type flagellum-dependent cell motility"/>
    <property type="evidence" value="ECO:0007669"/>
    <property type="project" value="InterPro"/>
</dbReference>
<dbReference type="Pfam" id="PF00700">
    <property type="entry name" value="Flagellin_C"/>
    <property type="match status" value="1"/>
</dbReference>
<dbReference type="InterPro" id="IPR013384">
    <property type="entry name" value="Flagell_FlgL"/>
</dbReference>
<evidence type="ECO:0000256" key="1">
    <source>
        <dbReference type="ARBA" id="ARBA00023143"/>
    </source>
</evidence>
<keyword evidence="4" id="KW-0282">Flagellum</keyword>
<evidence type="ECO:0000313" key="4">
    <source>
        <dbReference type="EMBL" id="VAW86111.1"/>
    </source>
</evidence>
<dbReference type="PANTHER" id="PTHR42792">
    <property type="entry name" value="FLAGELLIN"/>
    <property type="match status" value="1"/>
</dbReference>